<feature type="transmembrane region" description="Helical" evidence="1">
    <location>
        <begin position="431"/>
        <end position="451"/>
    </location>
</feature>
<dbReference type="SUPFAM" id="SSF82866">
    <property type="entry name" value="Multidrug efflux transporter AcrB transmembrane domain"/>
    <property type="match status" value="2"/>
</dbReference>
<feature type="transmembrane region" description="Helical" evidence="1">
    <location>
        <begin position="896"/>
        <end position="914"/>
    </location>
</feature>
<evidence type="ECO:0000256" key="1">
    <source>
        <dbReference type="SAM" id="Phobius"/>
    </source>
</evidence>
<feature type="transmembrane region" description="Helical" evidence="1">
    <location>
        <begin position="12"/>
        <end position="32"/>
    </location>
</feature>
<dbReference type="Pfam" id="PF00873">
    <property type="entry name" value="ACR_tran"/>
    <property type="match status" value="1"/>
</dbReference>
<feature type="transmembrane region" description="Helical" evidence="1">
    <location>
        <begin position="523"/>
        <end position="543"/>
    </location>
</feature>
<proteinExistence type="predicted"/>
<keyword evidence="1" id="KW-1133">Transmembrane helix</keyword>
<dbReference type="GO" id="GO:0005886">
    <property type="term" value="C:plasma membrane"/>
    <property type="evidence" value="ECO:0007669"/>
    <property type="project" value="TreeGrafter"/>
</dbReference>
<feature type="transmembrane region" description="Helical" evidence="1">
    <location>
        <begin position="999"/>
        <end position="1024"/>
    </location>
</feature>
<dbReference type="PANTHER" id="PTHR32063:SF0">
    <property type="entry name" value="SWARMING MOTILITY PROTEIN SWRC"/>
    <property type="match status" value="1"/>
</dbReference>
<sequence length="1061" mass="116922">MSLADFSVRRPVAAMMLVLVLIVLGAASFFRIPVDLLPELKFPVAVVFTEYEGVGPEEIENSLTKPIEGAVSRVDGVKEINSISERDLSMVVIEFDWGTNMDLAAQDIREKLDQIADFLPEEAERPSIERYDPSDIPLMGVGVSGGGNTPYQLDEMAEDYLEDPIAAVEGVAAVMIFGGAAREIHVAVDQDKLTAAGLGLDAVVGCLNRENLNLSVGNLKEGHKDYLVRALGEFESLSEIENAVLCANNEKIIRLRDIAKVYDTHEEDTVLSRDNEHPSVMMMIVKQSGGNSVQISKRVWDKLDELKAHLPPGVEITKNFDSADFINRAIADVWDNLWQGSVLAVIVLFLFLRHFRPVIIIAVAIPISLLSSFLPMFFSGMTINMISLGGLALAVGMVVDNSIVVIENIFRHIDEEREDRLTASSRGANEVVGAITGSTLTTVAVFIPIMFTTGLAARIFTDLALTVTFSLLSSLFVAVTLVPMMGSKLLAFKESGTTTESWYFTYVKRNYRRLIGWILDHKIITIGLANLMWISSIYILIIIGKEFMPTANDETFMIEVELPRGTRLEETDKVSRQIERVILATPEVKTEHAVIGHSSTSDSEDSKQAFFIINLADQSERQRTVEQVNDSIRREVLRIPGVVKYSFVNLQSRSVGAGEGKPIEITIFGSDLETLSDLSQEAVRRMQNIDGLVDVEETFTFGSPELQIQFDRERLAQLGLDVARVSKILETAVKGTVASKYDEKGEEIDIRVRLSEKDRDSFEDIGLIPLITPARGLIHLSDLASVDVGSGPVRIFRDNQKRSVSILANYLEQREGSDSGFFLSKSLARRDLDSVVRDIQRSLSSMHLPLGYFVEYGGSYEDMKESQGQLALALLLAIVLVYMIMAALFESLIHPFTIMFSVPFAFTGSIWAIYLAGMTLSVNSGIGVIMLAGIIVNNGIVLIDYVTQLRGKGMPVREALIEAGGTRLRPILMTTLTTILGLIPMAVMGGSGAEMRRPLAVSLMGGLVFGSILTLIVIPTAYYVNDLFAHKVYITFLRLLHPQELVEKKEKAEADNPPAVP</sequence>
<dbReference type="Gene3D" id="3.30.2090.10">
    <property type="entry name" value="Multidrug efflux transporter AcrB TolC docking domain, DN and DC subdomains"/>
    <property type="match status" value="2"/>
</dbReference>
<evidence type="ECO:0000313" key="2">
    <source>
        <dbReference type="EMBL" id="RJP21547.1"/>
    </source>
</evidence>
<comment type="caution">
    <text evidence="2">The sequence shown here is derived from an EMBL/GenBank/DDBJ whole genome shotgun (WGS) entry which is preliminary data.</text>
</comment>
<dbReference type="EMBL" id="QZKU01000067">
    <property type="protein sequence ID" value="RJP21547.1"/>
    <property type="molecule type" value="Genomic_DNA"/>
</dbReference>
<protein>
    <submittedName>
        <fullName evidence="2">Efflux RND transporter permease subunit</fullName>
    </submittedName>
</protein>
<feature type="transmembrane region" description="Helical" evidence="1">
    <location>
        <begin position="870"/>
        <end position="889"/>
    </location>
</feature>
<dbReference type="SUPFAM" id="SSF82693">
    <property type="entry name" value="Multidrug efflux transporter AcrB pore domain, PN1, PN2, PC1 and PC2 subdomains"/>
    <property type="match status" value="3"/>
</dbReference>
<accession>A0A3A4NM33</accession>
<dbReference type="PANTHER" id="PTHR32063">
    <property type="match status" value="1"/>
</dbReference>
<reference evidence="2 3" key="1">
    <citation type="journal article" date="2017" name="ISME J.">
        <title>Energy and carbon metabolisms in a deep terrestrial subsurface fluid microbial community.</title>
        <authorList>
            <person name="Momper L."/>
            <person name="Jungbluth S.P."/>
            <person name="Lee M.D."/>
            <person name="Amend J.P."/>
        </authorList>
    </citation>
    <scope>NUCLEOTIDE SEQUENCE [LARGE SCALE GENOMIC DNA]</scope>
    <source>
        <strain evidence="2">SURF_5</strain>
    </source>
</reference>
<gene>
    <name evidence="2" type="ORF">C4520_09665</name>
</gene>
<keyword evidence="1" id="KW-0812">Transmembrane</keyword>
<dbReference type="Gene3D" id="1.20.1640.10">
    <property type="entry name" value="Multidrug efflux transporter AcrB transmembrane domain"/>
    <property type="match status" value="2"/>
</dbReference>
<feature type="transmembrane region" description="Helical" evidence="1">
    <location>
        <begin position="390"/>
        <end position="410"/>
    </location>
</feature>
<dbReference type="InterPro" id="IPR027463">
    <property type="entry name" value="AcrB_DN_DC_subdom"/>
</dbReference>
<name>A0A3A4NM33_ABYX5</name>
<organism evidence="2 3">
    <name type="scientific">Abyssobacteria bacterium (strain SURF_5)</name>
    <dbReference type="NCBI Taxonomy" id="2093360"/>
    <lineage>
        <taxon>Bacteria</taxon>
        <taxon>Pseudomonadati</taxon>
        <taxon>Candidatus Hydrogenedentota</taxon>
        <taxon>Candidatus Abyssobacteria</taxon>
    </lineage>
</organism>
<feature type="transmembrane region" description="Helical" evidence="1">
    <location>
        <begin position="359"/>
        <end position="378"/>
    </location>
</feature>
<keyword evidence="1" id="KW-0472">Membrane</keyword>
<feature type="transmembrane region" description="Helical" evidence="1">
    <location>
        <begin position="926"/>
        <end position="947"/>
    </location>
</feature>
<dbReference type="Gene3D" id="3.30.70.1320">
    <property type="entry name" value="Multidrug efflux transporter AcrB pore domain like"/>
    <property type="match status" value="1"/>
</dbReference>
<dbReference type="Proteomes" id="UP000265882">
    <property type="component" value="Unassembled WGS sequence"/>
</dbReference>
<dbReference type="AlphaFoldDB" id="A0A3A4NM33"/>
<dbReference type="Gene3D" id="3.30.70.1440">
    <property type="entry name" value="Multidrug efflux transporter AcrB pore domain"/>
    <property type="match status" value="1"/>
</dbReference>
<feature type="transmembrane region" description="Helical" evidence="1">
    <location>
        <begin position="463"/>
        <end position="484"/>
    </location>
</feature>
<dbReference type="Gene3D" id="3.30.70.1430">
    <property type="entry name" value="Multidrug efflux transporter AcrB pore domain"/>
    <property type="match status" value="2"/>
</dbReference>
<dbReference type="GO" id="GO:0042910">
    <property type="term" value="F:xenobiotic transmembrane transporter activity"/>
    <property type="evidence" value="ECO:0007669"/>
    <property type="project" value="TreeGrafter"/>
</dbReference>
<evidence type="ECO:0000313" key="3">
    <source>
        <dbReference type="Proteomes" id="UP000265882"/>
    </source>
</evidence>
<feature type="transmembrane region" description="Helical" evidence="1">
    <location>
        <begin position="968"/>
        <end position="987"/>
    </location>
</feature>
<dbReference type="InterPro" id="IPR001036">
    <property type="entry name" value="Acrflvin-R"/>
</dbReference>
<dbReference type="PRINTS" id="PR00702">
    <property type="entry name" value="ACRIFLAVINRP"/>
</dbReference>
<dbReference type="SUPFAM" id="SSF82714">
    <property type="entry name" value="Multidrug efflux transporter AcrB TolC docking domain, DN and DC subdomains"/>
    <property type="match status" value="2"/>
</dbReference>